<feature type="transmembrane region" description="Helical" evidence="1">
    <location>
        <begin position="67"/>
        <end position="84"/>
    </location>
</feature>
<sequence>MATITHTITHDITQSFDAIYQPDELPGGMSHIVLHHAGAVNASARKTLYRSSDGLSPWRRAELVRPLLPYGITVCLWLAAWIWVGGEFPEALDVVAPTRYMSDAYNRALRLHNRTVNGRDLVILRRLRVSSPLRTACDIACLDDADVESHATQRATVATLMRECALAPQTCIHALQNNPHTMGHPEGVRLFRDMRDEEERLRHIIHDRAKEPPLPSMPTLHPAVMVPAHASLHDKEQGTAHAIEWPEMQEERWPNTR</sequence>
<evidence type="ECO:0000313" key="3">
    <source>
        <dbReference type="Proteomes" id="UP000216454"/>
    </source>
</evidence>
<dbReference type="RefSeq" id="WP_094690503.1">
    <property type="nucleotide sequence ID" value="NZ_MWWQ01000002.1"/>
</dbReference>
<proteinExistence type="predicted"/>
<name>A0A261F3V2_9BIFI</name>
<keyword evidence="1" id="KW-0812">Transmembrane</keyword>
<dbReference type="OrthoDB" id="3239634at2"/>
<evidence type="ECO:0000313" key="2">
    <source>
        <dbReference type="EMBL" id="OZG53800.1"/>
    </source>
</evidence>
<protein>
    <submittedName>
        <fullName evidence="2">Uncharacterized protein</fullName>
    </submittedName>
</protein>
<organism evidence="2 3">
    <name type="scientific">Pseudoscardovia suis</name>
    <dbReference type="NCBI Taxonomy" id="987063"/>
    <lineage>
        <taxon>Bacteria</taxon>
        <taxon>Bacillati</taxon>
        <taxon>Actinomycetota</taxon>
        <taxon>Actinomycetes</taxon>
        <taxon>Bifidobacteriales</taxon>
        <taxon>Bifidobacteriaceae</taxon>
        <taxon>Pseudoscardovia</taxon>
    </lineage>
</organism>
<comment type="caution">
    <text evidence="2">The sequence shown here is derived from an EMBL/GenBank/DDBJ whole genome shotgun (WGS) entry which is preliminary data.</text>
</comment>
<keyword evidence="1" id="KW-0472">Membrane</keyword>
<gene>
    <name evidence="2" type="ORF">PSSU_0152</name>
</gene>
<evidence type="ECO:0000256" key="1">
    <source>
        <dbReference type="SAM" id="Phobius"/>
    </source>
</evidence>
<reference evidence="2 3" key="1">
    <citation type="journal article" date="2017" name="BMC Genomics">
        <title>Comparative genomic and phylogenomic analyses of the Bifidobacteriaceae family.</title>
        <authorList>
            <person name="Lugli G.A."/>
            <person name="Milani C."/>
            <person name="Turroni F."/>
            <person name="Duranti S."/>
            <person name="Mancabelli L."/>
            <person name="Mangifesta M."/>
            <person name="Ferrario C."/>
            <person name="Modesto M."/>
            <person name="Mattarelli P."/>
            <person name="Jiri K."/>
            <person name="van Sinderen D."/>
            <person name="Ventura M."/>
        </authorList>
    </citation>
    <scope>NUCLEOTIDE SEQUENCE [LARGE SCALE GENOMIC DNA]</scope>
    <source>
        <strain evidence="2 3">DSM 24744</strain>
    </source>
</reference>
<keyword evidence="3" id="KW-1185">Reference proteome</keyword>
<keyword evidence="1" id="KW-1133">Transmembrane helix</keyword>
<dbReference type="EMBL" id="MWWQ01000002">
    <property type="protein sequence ID" value="OZG53800.1"/>
    <property type="molecule type" value="Genomic_DNA"/>
</dbReference>
<accession>A0A261F3V2</accession>
<dbReference type="Proteomes" id="UP000216454">
    <property type="component" value="Unassembled WGS sequence"/>
</dbReference>
<dbReference type="AlphaFoldDB" id="A0A261F3V2"/>